<name>A0A3P6QE05_9BILA</name>
<dbReference type="OrthoDB" id="10040378at2759"/>
<evidence type="ECO:0000313" key="2">
    <source>
        <dbReference type="Proteomes" id="UP000271098"/>
    </source>
</evidence>
<dbReference type="AlphaFoldDB" id="A0A3P6QE05"/>
<proteinExistence type="predicted"/>
<keyword evidence="2" id="KW-1185">Reference proteome</keyword>
<accession>A0A3P6QE05</accession>
<sequence>MISNFKNFHFQLLFAINYTLSYLEFEHNLTVNGTQAKNSGIADLISSYNCGSLDESLFSAGPRTFDGRQGFTIAVEVDRRAREIDSHFLGQQSILAHLGSRGFITKAVTENDSISFPERIYARRRTYVFNELWVRDDELKTNPATDILQLSVNELDSSSSSGSGCTAYFCCSESAAFRIVAVITALQIPSSAQVPL</sequence>
<evidence type="ECO:0000313" key="1">
    <source>
        <dbReference type="EMBL" id="VDK43777.1"/>
    </source>
</evidence>
<dbReference type="Proteomes" id="UP000271098">
    <property type="component" value="Unassembled WGS sequence"/>
</dbReference>
<dbReference type="EMBL" id="UYRT01007885">
    <property type="protein sequence ID" value="VDK43777.1"/>
    <property type="molecule type" value="Genomic_DNA"/>
</dbReference>
<protein>
    <submittedName>
        <fullName evidence="1">Uncharacterized protein</fullName>
    </submittedName>
</protein>
<gene>
    <name evidence="1" type="ORF">GPUH_LOCUS4261</name>
</gene>
<organism evidence="1 2">
    <name type="scientific">Gongylonema pulchrum</name>
    <dbReference type="NCBI Taxonomy" id="637853"/>
    <lineage>
        <taxon>Eukaryota</taxon>
        <taxon>Metazoa</taxon>
        <taxon>Ecdysozoa</taxon>
        <taxon>Nematoda</taxon>
        <taxon>Chromadorea</taxon>
        <taxon>Rhabditida</taxon>
        <taxon>Spirurina</taxon>
        <taxon>Spiruromorpha</taxon>
        <taxon>Spiruroidea</taxon>
        <taxon>Gongylonematidae</taxon>
        <taxon>Gongylonema</taxon>
    </lineage>
</organism>
<reference evidence="1 2" key="1">
    <citation type="submission" date="2018-11" db="EMBL/GenBank/DDBJ databases">
        <authorList>
            <consortium name="Pathogen Informatics"/>
        </authorList>
    </citation>
    <scope>NUCLEOTIDE SEQUENCE [LARGE SCALE GENOMIC DNA]</scope>
</reference>